<evidence type="ECO:0000259" key="8">
    <source>
        <dbReference type="Pfam" id="PF00892"/>
    </source>
</evidence>
<dbReference type="OrthoDB" id="9810818at2"/>
<organism evidence="9 10">
    <name type="scientific">Enterococcus florum</name>
    <dbReference type="NCBI Taxonomy" id="2480627"/>
    <lineage>
        <taxon>Bacteria</taxon>
        <taxon>Bacillati</taxon>
        <taxon>Bacillota</taxon>
        <taxon>Bacilli</taxon>
        <taxon>Lactobacillales</taxon>
        <taxon>Enterococcaceae</taxon>
        <taxon>Enterococcus</taxon>
    </lineage>
</organism>
<dbReference type="PANTHER" id="PTHR32322">
    <property type="entry name" value="INNER MEMBRANE TRANSPORTER"/>
    <property type="match status" value="1"/>
</dbReference>
<feature type="transmembrane region" description="Helical" evidence="7">
    <location>
        <begin position="67"/>
        <end position="88"/>
    </location>
</feature>
<evidence type="ECO:0000313" key="10">
    <source>
        <dbReference type="Proteomes" id="UP000290567"/>
    </source>
</evidence>
<evidence type="ECO:0000256" key="6">
    <source>
        <dbReference type="ARBA" id="ARBA00023136"/>
    </source>
</evidence>
<dbReference type="InterPro" id="IPR000620">
    <property type="entry name" value="EamA_dom"/>
</dbReference>
<sequence length="296" mass="32587">MKIKGVFFAIFAASMWAISGIMSEMLFTRYLVSPEWLVSTRLLISGILLTLLTVVSEKEKLSRLVRSSDVVSLLLFSIVGMLGVQYTYFKAIQYSGAAIATILQFTGPIFIFLYLVSQKEKSANLAEFFLLILTFSGIFFIVTQGNLQKLEISGLGFLMGIASAITLAFYTLQPRKLLVSYGEVPIVGLGMLIAGLVFQLIHPVWRPNFDGDFFSACLVAAIVFFGTALAFLFYLSSLRFIEASLASVLTAFEPILATILSILLFHHTFGKIQLMGFVAVIASVIVLTRLSNKPNP</sequence>
<keyword evidence="5 7" id="KW-1133">Transmembrane helix</keyword>
<feature type="transmembrane region" description="Helical" evidence="7">
    <location>
        <begin position="36"/>
        <end position="55"/>
    </location>
</feature>
<evidence type="ECO:0000256" key="7">
    <source>
        <dbReference type="SAM" id="Phobius"/>
    </source>
</evidence>
<dbReference type="EMBL" id="BJCC01000025">
    <property type="protein sequence ID" value="GCF94950.1"/>
    <property type="molecule type" value="Genomic_DNA"/>
</dbReference>
<dbReference type="Gene3D" id="1.10.3730.20">
    <property type="match status" value="1"/>
</dbReference>
<keyword evidence="10" id="KW-1185">Reference proteome</keyword>
<dbReference type="RefSeq" id="WP_146623355.1">
    <property type="nucleotide sequence ID" value="NZ_BJCC01000025.1"/>
</dbReference>
<keyword evidence="4 7" id="KW-0812">Transmembrane</keyword>
<dbReference type="AlphaFoldDB" id="A0A4P5PAG5"/>
<evidence type="ECO:0000256" key="3">
    <source>
        <dbReference type="ARBA" id="ARBA00022475"/>
    </source>
</evidence>
<comment type="caution">
    <text evidence="9">The sequence shown here is derived from an EMBL/GenBank/DDBJ whole genome shotgun (WGS) entry which is preliminary data.</text>
</comment>
<feature type="transmembrane region" description="Helical" evidence="7">
    <location>
        <begin position="184"/>
        <end position="201"/>
    </location>
</feature>
<dbReference type="SUPFAM" id="SSF103481">
    <property type="entry name" value="Multidrug resistance efflux transporter EmrE"/>
    <property type="match status" value="2"/>
</dbReference>
<gene>
    <name evidence="9" type="ORF">NRIC_28410</name>
</gene>
<reference evidence="10" key="1">
    <citation type="submission" date="2019-02" db="EMBL/GenBank/DDBJ databases">
        <title>Draft genome sequence of Enterococcus sp. Gos25-1.</title>
        <authorList>
            <person name="Tanaka N."/>
            <person name="Shiwa Y."/>
            <person name="Fujita N."/>
        </authorList>
    </citation>
    <scope>NUCLEOTIDE SEQUENCE [LARGE SCALE GENOMIC DNA]</scope>
    <source>
        <strain evidence="10">Gos25-1</strain>
    </source>
</reference>
<comment type="similarity">
    <text evidence="2">Belongs to the EamA transporter family.</text>
</comment>
<dbReference type="Pfam" id="PF00892">
    <property type="entry name" value="EamA"/>
    <property type="match status" value="2"/>
</dbReference>
<dbReference type="InterPro" id="IPR050638">
    <property type="entry name" value="AA-Vitamin_Transporters"/>
</dbReference>
<evidence type="ECO:0000313" key="9">
    <source>
        <dbReference type="EMBL" id="GCF94950.1"/>
    </source>
</evidence>
<protein>
    <submittedName>
        <fullName evidence="9">Permease</fullName>
    </submittedName>
</protein>
<feature type="transmembrane region" description="Helical" evidence="7">
    <location>
        <begin position="272"/>
        <end position="290"/>
    </location>
</feature>
<feature type="transmembrane region" description="Helical" evidence="7">
    <location>
        <begin position="94"/>
        <end position="116"/>
    </location>
</feature>
<keyword evidence="3" id="KW-1003">Cell membrane</keyword>
<feature type="transmembrane region" description="Helical" evidence="7">
    <location>
        <begin position="247"/>
        <end position="266"/>
    </location>
</feature>
<dbReference type="PANTHER" id="PTHR32322:SF18">
    <property type="entry name" value="S-ADENOSYLMETHIONINE_S-ADENOSYLHOMOCYSTEINE TRANSPORTER"/>
    <property type="match status" value="1"/>
</dbReference>
<feature type="transmembrane region" description="Helical" evidence="7">
    <location>
        <begin position="213"/>
        <end position="235"/>
    </location>
</feature>
<keyword evidence="6 7" id="KW-0472">Membrane</keyword>
<evidence type="ECO:0000256" key="5">
    <source>
        <dbReference type="ARBA" id="ARBA00022989"/>
    </source>
</evidence>
<evidence type="ECO:0000256" key="4">
    <source>
        <dbReference type="ARBA" id="ARBA00022692"/>
    </source>
</evidence>
<feature type="domain" description="EamA" evidence="8">
    <location>
        <begin position="155"/>
        <end position="288"/>
    </location>
</feature>
<comment type="subcellular location">
    <subcellularLocation>
        <location evidence="1">Cell membrane</location>
        <topology evidence="1">Multi-pass membrane protein</topology>
    </subcellularLocation>
</comment>
<proteinExistence type="inferred from homology"/>
<dbReference type="InterPro" id="IPR037185">
    <property type="entry name" value="EmrE-like"/>
</dbReference>
<name>A0A4P5PAG5_9ENTE</name>
<dbReference type="GO" id="GO:0005886">
    <property type="term" value="C:plasma membrane"/>
    <property type="evidence" value="ECO:0007669"/>
    <property type="project" value="UniProtKB-SubCell"/>
</dbReference>
<accession>A0A4P5PAG5</accession>
<evidence type="ECO:0000256" key="1">
    <source>
        <dbReference type="ARBA" id="ARBA00004651"/>
    </source>
</evidence>
<feature type="transmembrane region" description="Helical" evidence="7">
    <location>
        <begin position="128"/>
        <end position="146"/>
    </location>
</feature>
<evidence type="ECO:0000256" key="2">
    <source>
        <dbReference type="ARBA" id="ARBA00007362"/>
    </source>
</evidence>
<feature type="transmembrane region" description="Helical" evidence="7">
    <location>
        <begin position="152"/>
        <end position="172"/>
    </location>
</feature>
<feature type="domain" description="EamA" evidence="8">
    <location>
        <begin position="4"/>
        <end position="143"/>
    </location>
</feature>
<dbReference type="Proteomes" id="UP000290567">
    <property type="component" value="Unassembled WGS sequence"/>
</dbReference>